<dbReference type="InterPro" id="IPR058647">
    <property type="entry name" value="BSH_CzcB-like"/>
</dbReference>
<protein>
    <submittedName>
        <fullName evidence="5">Uncharacterized protein</fullName>
    </submittedName>
</protein>
<dbReference type="GO" id="GO:1990281">
    <property type="term" value="C:efflux pump complex"/>
    <property type="evidence" value="ECO:0007669"/>
    <property type="project" value="TreeGrafter"/>
</dbReference>
<feature type="domain" description="CusB-like beta-barrel" evidence="3">
    <location>
        <begin position="242"/>
        <end position="310"/>
    </location>
</feature>
<accession>A0A0F9GMY0</accession>
<dbReference type="InterPro" id="IPR006143">
    <property type="entry name" value="RND_pump_MFP"/>
</dbReference>
<dbReference type="EMBL" id="LAZR01027824">
    <property type="protein sequence ID" value="KKL64492.1"/>
    <property type="molecule type" value="Genomic_DNA"/>
</dbReference>
<dbReference type="Gene3D" id="2.40.50.100">
    <property type="match status" value="1"/>
</dbReference>
<dbReference type="Pfam" id="PF25954">
    <property type="entry name" value="Beta-barrel_RND_2"/>
    <property type="match status" value="1"/>
</dbReference>
<keyword evidence="2" id="KW-1133">Transmembrane helix</keyword>
<proteinExistence type="inferred from homology"/>
<dbReference type="PANTHER" id="PTHR30469">
    <property type="entry name" value="MULTIDRUG RESISTANCE PROTEIN MDTA"/>
    <property type="match status" value="1"/>
</dbReference>
<dbReference type="NCBIfam" id="TIGR01730">
    <property type="entry name" value="RND_mfp"/>
    <property type="match status" value="1"/>
</dbReference>
<keyword evidence="2" id="KW-0812">Transmembrane</keyword>
<dbReference type="AlphaFoldDB" id="A0A0F9GMY0"/>
<dbReference type="Pfam" id="PF25973">
    <property type="entry name" value="BSH_CzcB"/>
    <property type="match status" value="1"/>
</dbReference>
<reference evidence="5" key="1">
    <citation type="journal article" date="2015" name="Nature">
        <title>Complex archaea that bridge the gap between prokaryotes and eukaryotes.</title>
        <authorList>
            <person name="Spang A."/>
            <person name="Saw J.H."/>
            <person name="Jorgensen S.L."/>
            <person name="Zaremba-Niedzwiedzka K."/>
            <person name="Martijn J."/>
            <person name="Lind A.E."/>
            <person name="van Eijk R."/>
            <person name="Schleper C."/>
            <person name="Guy L."/>
            <person name="Ettema T.J."/>
        </authorList>
    </citation>
    <scope>NUCLEOTIDE SEQUENCE</scope>
</reference>
<comment type="caution">
    <text evidence="5">The sequence shown here is derived from an EMBL/GenBank/DDBJ whole genome shotgun (WGS) entry which is preliminary data.</text>
</comment>
<dbReference type="PANTHER" id="PTHR30469:SF38">
    <property type="entry name" value="HLYD FAMILY SECRETION PROTEIN"/>
    <property type="match status" value="1"/>
</dbReference>
<name>A0A0F9GMY0_9ZZZZ</name>
<evidence type="ECO:0000313" key="5">
    <source>
        <dbReference type="EMBL" id="KKL64492.1"/>
    </source>
</evidence>
<dbReference type="SUPFAM" id="SSF111369">
    <property type="entry name" value="HlyD-like secretion proteins"/>
    <property type="match status" value="1"/>
</dbReference>
<feature type="transmembrane region" description="Helical" evidence="2">
    <location>
        <begin position="6"/>
        <end position="25"/>
    </location>
</feature>
<evidence type="ECO:0000256" key="1">
    <source>
        <dbReference type="ARBA" id="ARBA00009477"/>
    </source>
</evidence>
<gene>
    <name evidence="5" type="ORF">LCGC14_2164500</name>
</gene>
<dbReference type="Gene3D" id="2.40.30.170">
    <property type="match status" value="1"/>
</dbReference>
<dbReference type="GO" id="GO:0015562">
    <property type="term" value="F:efflux transmembrane transporter activity"/>
    <property type="evidence" value="ECO:0007669"/>
    <property type="project" value="TreeGrafter"/>
</dbReference>
<feature type="non-terminal residue" evidence="5">
    <location>
        <position position="455"/>
    </location>
</feature>
<organism evidence="5">
    <name type="scientific">marine sediment metagenome</name>
    <dbReference type="NCBI Taxonomy" id="412755"/>
    <lineage>
        <taxon>unclassified sequences</taxon>
        <taxon>metagenomes</taxon>
        <taxon>ecological metagenomes</taxon>
    </lineage>
</organism>
<dbReference type="FunFam" id="2.40.30.170:FF:000010">
    <property type="entry name" value="Efflux RND transporter periplasmic adaptor subunit"/>
    <property type="match status" value="1"/>
</dbReference>
<evidence type="ECO:0000259" key="4">
    <source>
        <dbReference type="Pfam" id="PF25973"/>
    </source>
</evidence>
<sequence>MKTTTFIVRICFICLILVAVAFIALKATVWKGQPDSHFKELKKDIRSYKPIGNSAYKREQKIAGATKPYSRIGRRDYEAVPVEITRVVKRDIEIFLVNNCTLEPEKQVDILAKASGIVKDILVEEGDYVESEKILAKLDDEEILLELKEAKVRKENAEMVYKRSLETFKDNIISEEEVEDKKLQFDTALVELERKHLEYKYTAIESPIEGVIVDRSIEKGDNVKKDQMVFKVADFDPLLARIYVPERDLNKVEEGQTARIISEFLPEVEFKGKVKMISPVVDPESGTVKVTIEIAGLMRGVLRPGIFVSVYTIVGQHQDALVIPKKALILEAEADEVFVIGDFIIINVDAVEIGKLNIGDSVVCKQEKTADVDYTTYGKIVDISRSLDGKMPTAITIETTDVVDMRTNEMFDTVSFYNGKDILVLQIKDIAFGVETKAFKTRVTLGFREGNNVEV</sequence>
<evidence type="ECO:0000256" key="2">
    <source>
        <dbReference type="SAM" id="Phobius"/>
    </source>
</evidence>
<comment type="similarity">
    <text evidence="1">Belongs to the membrane fusion protein (MFP) (TC 8.A.1) family.</text>
</comment>
<keyword evidence="2" id="KW-0472">Membrane</keyword>
<evidence type="ECO:0000259" key="3">
    <source>
        <dbReference type="Pfam" id="PF25954"/>
    </source>
</evidence>
<feature type="domain" description="CzcB-like barrel-sandwich hybrid" evidence="4">
    <location>
        <begin position="107"/>
        <end position="234"/>
    </location>
</feature>
<dbReference type="InterPro" id="IPR058792">
    <property type="entry name" value="Beta-barrel_RND_2"/>
</dbReference>